<evidence type="ECO:0000313" key="3">
    <source>
        <dbReference type="Proteomes" id="UP000234789"/>
    </source>
</evidence>
<feature type="region of interest" description="Disordered" evidence="1">
    <location>
        <begin position="147"/>
        <end position="178"/>
    </location>
</feature>
<dbReference type="EMBL" id="NFEZ01000005">
    <property type="protein sequence ID" value="PLT43525.1"/>
    <property type="molecule type" value="Genomic_DNA"/>
</dbReference>
<accession>A0A2N5MZL1</accession>
<dbReference type="RefSeq" id="WP_101809511.1">
    <property type="nucleotide sequence ID" value="NZ_NFEZ01000005.1"/>
</dbReference>
<comment type="caution">
    <text evidence="2">The sequence shown here is derived from an EMBL/GenBank/DDBJ whole genome shotgun (WGS) entry which is preliminary data.</text>
</comment>
<evidence type="ECO:0008006" key="4">
    <source>
        <dbReference type="Google" id="ProtNLM"/>
    </source>
</evidence>
<name>A0A2N5MZL1_9BACL</name>
<dbReference type="Proteomes" id="UP000234789">
    <property type="component" value="Unassembled WGS sequence"/>
</dbReference>
<reference evidence="2 3" key="1">
    <citation type="submission" date="2017-05" db="EMBL/GenBank/DDBJ databases">
        <title>Functional genome analysis of Paenibacillus pasadenensis strain R16: insights on endophytic life style and antifungal activity.</title>
        <authorList>
            <person name="Passera A."/>
            <person name="Marcolungo L."/>
            <person name="Casati P."/>
            <person name="Brasca M."/>
            <person name="Quaglino F."/>
            <person name="Delledonne M."/>
        </authorList>
    </citation>
    <scope>NUCLEOTIDE SEQUENCE [LARGE SCALE GENOMIC DNA]</scope>
    <source>
        <strain evidence="2 3">R16</strain>
    </source>
</reference>
<dbReference type="AlphaFoldDB" id="A0A2N5MZL1"/>
<proteinExistence type="predicted"/>
<sequence length="259" mass="28625">MIRTIMQRGLPLLGLVLLAGLIVFQLWFETKGREMFFSEQVVMLTGEAARGDQISDGDWYYAKVPKDTVIDTVITDPSLIVGKVAKQYIPFKAQLSPTFFEDAELVTTSDQFMMKIPNEWVYALPNTLRARDKIVLKEIPRSVLEREKQADAAANDPSVVPSPSPEPAEGDASELPETYDPKAAGAVAGKAGEIVLKATVAYVKDSSNREVQSISSMDRKDGTSVIRDIEVVVSVDDVNKLEQYIEAGSKFLIMYQEGE</sequence>
<gene>
    <name evidence="2" type="ORF">B8V81_5065</name>
</gene>
<evidence type="ECO:0000313" key="2">
    <source>
        <dbReference type="EMBL" id="PLT43525.1"/>
    </source>
</evidence>
<keyword evidence="3" id="KW-1185">Reference proteome</keyword>
<evidence type="ECO:0000256" key="1">
    <source>
        <dbReference type="SAM" id="MobiDB-lite"/>
    </source>
</evidence>
<organism evidence="2 3">
    <name type="scientific">Paenibacillus pasadenensis</name>
    <dbReference type="NCBI Taxonomy" id="217090"/>
    <lineage>
        <taxon>Bacteria</taxon>
        <taxon>Bacillati</taxon>
        <taxon>Bacillota</taxon>
        <taxon>Bacilli</taxon>
        <taxon>Bacillales</taxon>
        <taxon>Paenibacillaceae</taxon>
        <taxon>Paenibacillus</taxon>
    </lineage>
</organism>
<protein>
    <recommendedName>
        <fullName evidence="4">SAF domain-containing protein</fullName>
    </recommendedName>
</protein>
<dbReference type="CDD" id="cd11614">
    <property type="entry name" value="SAF_CpaB_FlgA_like"/>
    <property type="match status" value="1"/>
</dbReference>